<evidence type="ECO:0000256" key="4">
    <source>
        <dbReference type="ARBA" id="ARBA00022989"/>
    </source>
</evidence>
<feature type="domain" description="Tyrosine-protein kinase G-rich" evidence="8">
    <location>
        <begin position="236"/>
        <end position="301"/>
    </location>
</feature>
<dbReference type="PANTHER" id="PTHR32309:SF13">
    <property type="entry name" value="FERRIC ENTEROBACTIN TRANSPORT PROTEIN FEPE"/>
    <property type="match status" value="1"/>
</dbReference>
<evidence type="ECO:0000256" key="1">
    <source>
        <dbReference type="ARBA" id="ARBA00004651"/>
    </source>
</evidence>
<dbReference type="Pfam" id="PF02706">
    <property type="entry name" value="Wzz"/>
    <property type="match status" value="1"/>
</dbReference>
<keyword evidence="3 6" id="KW-0812">Transmembrane</keyword>
<dbReference type="AlphaFoldDB" id="A0A5M3PJW0"/>
<organism evidence="9 10">
    <name type="scientific">Marinobacter salsuginis</name>
    <dbReference type="NCBI Taxonomy" id="418719"/>
    <lineage>
        <taxon>Bacteria</taxon>
        <taxon>Pseudomonadati</taxon>
        <taxon>Pseudomonadota</taxon>
        <taxon>Gammaproteobacteria</taxon>
        <taxon>Pseudomonadales</taxon>
        <taxon>Marinobacteraceae</taxon>
        <taxon>Marinobacter</taxon>
    </lineage>
</organism>
<evidence type="ECO:0000256" key="5">
    <source>
        <dbReference type="ARBA" id="ARBA00023136"/>
    </source>
</evidence>
<name>A0A5M3PJW0_9GAMM</name>
<gene>
    <name evidence="9" type="ORF">MS5N3_06180</name>
</gene>
<dbReference type="EMBL" id="BGZH01000001">
    <property type="protein sequence ID" value="GBO83167.1"/>
    <property type="molecule type" value="Genomic_DNA"/>
</dbReference>
<protein>
    <submittedName>
        <fullName evidence="9">LPS biosynthesis protein</fullName>
    </submittedName>
</protein>
<sequence>MTQIPDKQSFADDQIDIRELVLALWQGKWLIVICVIVFGIIGAAYAFSQPNIYKATALLAPAQNEGGSRLGGQLSGLASLAGVDLGGGETNTTAIAKEVLQSRAFLTRFIRKHGLEAPLLATKGWDPKTQEWEYDPELYDYESAEWLQYENVKGAMPSAWDLVLAFREKLNMVDNKDNGMITLSLSSLSPKAAKEWVDLLIRDINEHMREQDVEEAEARVEYLEDKLSETSIAGMQQVFYQLIESETRTIMLASAQREYVFRIIDPAVIPQEPSKPKRITIVVIAVMLGLFLGFLIVSLKQLMFRPS</sequence>
<dbReference type="InterPro" id="IPR050445">
    <property type="entry name" value="Bact_polysacc_biosynth/exp"/>
</dbReference>
<dbReference type="InterPro" id="IPR032807">
    <property type="entry name" value="GNVR"/>
</dbReference>
<proteinExistence type="predicted"/>
<evidence type="ECO:0000313" key="9">
    <source>
        <dbReference type="EMBL" id="GBO83167.1"/>
    </source>
</evidence>
<dbReference type="PANTHER" id="PTHR32309">
    <property type="entry name" value="TYROSINE-PROTEIN KINASE"/>
    <property type="match status" value="1"/>
</dbReference>
<feature type="domain" description="Polysaccharide chain length determinant N-terminal" evidence="7">
    <location>
        <begin position="13"/>
        <end position="112"/>
    </location>
</feature>
<keyword evidence="5 6" id="KW-0472">Membrane</keyword>
<feature type="transmembrane region" description="Helical" evidence="6">
    <location>
        <begin position="29"/>
        <end position="47"/>
    </location>
</feature>
<dbReference type="InterPro" id="IPR003856">
    <property type="entry name" value="LPS_length_determ_N"/>
</dbReference>
<dbReference type="GO" id="GO:0004713">
    <property type="term" value="F:protein tyrosine kinase activity"/>
    <property type="evidence" value="ECO:0007669"/>
    <property type="project" value="TreeGrafter"/>
</dbReference>
<evidence type="ECO:0000259" key="7">
    <source>
        <dbReference type="Pfam" id="PF02706"/>
    </source>
</evidence>
<keyword evidence="10" id="KW-1185">Reference proteome</keyword>
<comment type="subcellular location">
    <subcellularLocation>
        <location evidence="1">Cell membrane</location>
        <topology evidence="1">Multi-pass membrane protein</topology>
    </subcellularLocation>
</comment>
<dbReference type="GO" id="GO:0005886">
    <property type="term" value="C:plasma membrane"/>
    <property type="evidence" value="ECO:0007669"/>
    <property type="project" value="UniProtKB-SubCell"/>
</dbReference>
<dbReference type="Proteomes" id="UP000340077">
    <property type="component" value="Unassembled WGS sequence"/>
</dbReference>
<dbReference type="RefSeq" id="WP_153633675.1">
    <property type="nucleotide sequence ID" value="NZ_BGZH01000001.1"/>
</dbReference>
<feature type="transmembrane region" description="Helical" evidence="6">
    <location>
        <begin position="279"/>
        <end position="299"/>
    </location>
</feature>
<keyword evidence="4 6" id="KW-1133">Transmembrane helix</keyword>
<evidence type="ECO:0000313" key="10">
    <source>
        <dbReference type="Proteomes" id="UP000340077"/>
    </source>
</evidence>
<dbReference type="Pfam" id="PF13807">
    <property type="entry name" value="GNVR"/>
    <property type="match status" value="1"/>
</dbReference>
<keyword evidence="2" id="KW-1003">Cell membrane</keyword>
<evidence type="ECO:0000259" key="8">
    <source>
        <dbReference type="Pfam" id="PF13807"/>
    </source>
</evidence>
<evidence type="ECO:0000256" key="3">
    <source>
        <dbReference type="ARBA" id="ARBA00022692"/>
    </source>
</evidence>
<accession>A0A5M3PJW0</accession>
<reference evidence="9 10" key="1">
    <citation type="journal article" date="2019" name="J. Gen. Appl. Microbiol.">
        <title>Aerobic degradation of cis-dichloroethene by the marine bacterium Marinobacter salsuginis strain 5N-3.</title>
        <authorList>
            <person name="Inoue Y."/>
            <person name="Fukunaga Y."/>
            <person name="Katsumata H."/>
            <person name="Ohji S."/>
            <person name="Hosoyama A."/>
            <person name="Mori K."/>
            <person name="Ando K."/>
        </authorList>
    </citation>
    <scope>NUCLEOTIDE SEQUENCE [LARGE SCALE GENOMIC DNA]</scope>
    <source>
        <strain evidence="9 10">5N-3</strain>
    </source>
</reference>
<evidence type="ECO:0000256" key="2">
    <source>
        <dbReference type="ARBA" id="ARBA00022475"/>
    </source>
</evidence>
<comment type="caution">
    <text evidence="9">The sequence shown here is derived from an EMBL/GenBank/DDBJ whole genome shotgun (WGS) entry which is preliminary data.</text>
</comment>
<evidence type="ECO:0000256" key="6">
    <source>
        <dbReference type="SAM" id="Phobius"/>
    </source>
</evidence>